<accession>A0AA37UPI1</accession>
<reference evidence="4" key="2">
    <citation type="submission" date="2023-02" db="EMBL/GenBank/DDBJ databases">
        <authorList>
            <person name="Sun Q."/>
            <person name="Mori K."/>
        </authorList>
    </citation>
    <scope>NUCLEOTIDE SEQUENCE</scope>
    <source>
        <strain evidence="4">NBRC 112290</strain>
    </source>
</reference>
<evidence type="ECO:0000259" key="3">
    <source>
        <dbReference type="Pfam" id="PF10756"/>
    </source>
</evidence>
<dbReference type="RefSeq" id="WP_284250141.1">
    <property type="nucleotide sequence ID" value="NZ_BSUM01000001.1"/>
</dbReference>
<feature type="region of interest" description="Disordered" evidence="1">
    <location>
        <begin position="160"/>
        <end position="205"/>
    </location>
</feature>
<feature type="compositionally biased region" description="Pro residues" evidence="1">
    <location>
        <begin position="170"/>
        <end position="181"/>
    </location>
</feature>
<dbReference type="InterPro" id="IPR019692">
    <property type="entry name" value="CFP-6_PH"/>
</dbReference>
<evidence type="ECO:0000256" key="2">
    <source>
        <dbReference type="SAM" id="Phobius"/>
    </source>
</evidence>
<comment type="caution">
    <text evidence="4">The sequence shown here is derived from an EMBL/GenBank/DDBJ whole genome shotgun (WGS) entry which is preliminary data.</text>
</comment>
<dbReference type="Pfam" id="PF10756">
    <property type="entry name" value="bPH_6"/>
    <property type="match status" value="1"/>
</dbReference>
<feature type="domain" description="Low molecular weight protein antigen 6 PH" evidence="3">
    <location>
        <begin position="91"/>
        <end position="152"/>
    </location>
</feature>
<evidence type="ECO:0000256" key="1">
    <source>
        <dbReference type="SAM" id="MobiDB-lite"/>
    </source>
</evidence>
<proteinExistence type="predicted"/>
<keyword evidence="5" id="KW-1185">Reference proteome</keyword>
<name>A0AA37UPI1_9MICO</name>
<sequence>MTEQHPRPDRPHRHRPLAGHDRWAPFAPRGAKVVAAVLAVVVLVAVVALFAFVRPNSATRLGPLDYLLMIAFCGVLWGILWRQATVSAVPDPRGLVVRNLLTTRRLEWAEIISVRYSADRAWAQLDLADGDEIAVMAIQRADGRAATAAAQRLAALVDAYGTAPERGAPPEHPAPDGPAPDQPAAGPSTADADPDQPEPHEEDRP</sequence>
<gene>
    <name evidence="4" type="ORF">GCM10025875_12710</name>
</gene>
<reference evidence="4" key="1">
    <citation type="journal article" date="2014" name="Int. J. Syst. Evol. Microbiol.">
        <title>Complete genome sequence of Corynebacterium casei LMG S-19264T (=DSM 44701T), isolated from a smear-ripened cheese.</title>
        <authorList>
            <consortium name="US DOE Joint Genome Institute (JGI-PGF)"/>
            <person name="Walter F."/>
            <person name="Albersmeier A."/>
            <person name="Kalinowski J."/>
            <person name="Ruckert C."/>
        </authorList>
    </citation>
    <scope>NUCLEOTIDE SEQUENCE</scope>
    <source>
        <strain evidence="4">NBRC 112290</strain>
    </source>
</reference>
<dbReference type="AlphaFoldDB" id="A0AA37UPI1"/>
<protein>
    <recommendedName>
        <fullName evidence="3">Low molecular weight protein antigen 6 PH domain-containing protein</fullName>
    </recommendedName>
</protein>
<keyword evidence="2" id="KW-0472">Membrane</keyword>
<feature type="transmembrane region" description="Helical" evidence="2">
    <location>
        <begin position="33"/>
        <end position="52"/>
    </location>
</feature>
<evidence type="ECO:0000313" key="5">
    <source>
        <dbReference type="Proteomes" id="UP001157161"/>
    </source>
</evidence>
<feature type="transmembrane region" description="Helical" evidence="2">
    <location>
        <begin position="64"/>
        <end position="81"/>
    </location>
</feature>
<dbReference type="EMBL" id="BSUM01000001">
    <property type="protein sequence ID" value="GMA31279.1"/>
    <property type="molecule type" value="Genomic_DNA"/>
</dbReference>
<dbReference type="Proteomes" id="UP001157161">
    <property type="component" value="Unassembled WGS sequence"/>
</dbReference>
<keyword evidence="2" id="KW-1133">Transmembrane helix</keyword>
<keyword evidence="2" id="KW-0812">Transmembrane</keyword>
<evidence type="ECO:0000313" key="4">
    <source>
        <dbReference type="EMBL" id="GMA31279.1"/>
    </source>
</evidence>
<organism evidence="4 5">
    <name type="scientific">Litorihabitans aurantiacus</name>
    <dbReference type="NCBI Taxonomy" id="1930061"/>
    <lineage>
        <taxon>Bacteria</taxon>
        <taxon>Bacillati</taxon>
        <taxon>Actinomycetota</taxon>
        <taxon>Actinomycetes</taxon>
        <taxon>Micrococcales</taxon>
        <taxon>Beutenbergiaceae</taxon>
        <taxon>Litorihabitans</taxon>
    </lineage>
</organism>